<feature type="compositionally biased region" description="Polar residues" evidence="1">
    <location>
        <begin position="16"/>
        <end position="31"/>
    </location>
</feature>
<evidence type="ECO:0000259" key="2">
    <source>
        <dbReference type="Pfam" id="PF12697"/>
    </source>
</evidence>
<dbReference type="Pfam" id="PF12697">
    <property type="entry name" value="Abhydrolase_6"/>
    <property type="match status" value="1"/>
</dbReference>
<feature type="compositionally biased region" description="Low complexity" evidence="1">
    <location>
        <begin position="180"/>
        <end position="213"/>
    </location>
</feature>
<dbReference type="InterPro" id="IPR029058">
    <property type="entry name" value="AB_hydrolase_fold"/>
</dbReference>
<dbReference type="RefSeq" id="XP_028476849.1">
    <property type="nucleotide sequence ID" value="XM_028622956.1"/>
</dbReference>
<sequence>MSKSLPPPRRQAYRASMSTPPRTPPLSNDTTLPPGPPSVAGSSASGVDALSSTDMESHLAAFESLGPPGASRRPTRRVRSIERTWQWVKSRSSVYGEASLLDPTDEEGTSPTSTLVVDNPGPSRPLTVAAMGASSELSPTTASVTRRQSAADIDPEERRRRRQGLTPESGLRPPPRPRPASRSFTTPPAGASSGASLSSSASNGSSSGVNVSARHNTTMMPATRDRPRPLPIIPPKPGTKVFPGAVPSIHDIVKRHSTAVALAEEGVKDRARAELASHPDILLAAARERRASIKTRSSPLSTSPTRAPAVSPPSPQKNTKTKASSSSPSHRREPSSHGTLTDASDTDSVVREIRLAQAAYDHLTPKSSTPANAPVTPVQQLAPAPTPPPTATPTPSATAFAPQARSMLSSPTPDQSPRSKYYRGERDRDRVTAASPDPEQMARNRSTTSIVRPKSASPLPPDDEAHAMALYLRSAQLNRIILIPRPYPERPLQVSFADLGKPDGRPVVVFLGLGCVRYLVALYDDLARALGLRLICIDRWGLGKTGQVPQNQRGLLDWADVVRHVLDELGVERFQIIAHSAGAPYALATVLKMESRVHGKIHLLAPWVGGDPEGYKWLKWVPNTVIKSALAAEWRLESYFLGKAPTIKPVRGKPEAMMSSTSLDSDGSRSRTSFAQDNRPESRTADNGPDGFGTLGNDYVHLPSQWSGSGTASSTVTSVSSSPGFPQALLQASHAESLSGTTADLLSVVLGRDAKPWGFSYTDIRHPCKIWYGADDDRVSEKSMRWMERAMDAELIVVQEEGHNLMSSRIVMFDVLDSLAEDI</sequence>
<dbReference type="PANTHER" id="PTHR43433">
    <property type="entry name" value="HYDROLASE, ALPHA/BETA FOLD FAMILY PROTEIN"/>
    <property type="match status" value="1"/>
</dbReference>
<feature type="region of interest" description="Disordered" evidence="1">
    <location>
        <begin position="93"/>
        <end position="243"/>
    </location>
</feature>
<dbReference type="InterPro" id="IPR050471">
    <property type="entry name" value="AB_hydrolase"/>
</dbReference>
<dbReference type="SUPFAM" id="SSF53474">
    <property type="entry name" value="alpha/beta-Hydrolases"/>
    <property type="match status" value="1"/>
</dbReference>
<feature type="compositionally biased region" description="Low complexity" evidence="1">
    <location>
        <begin position="38"/>
        <end position="52"/>
    </location>
</feature>
<organism evidence="3 4">
    <name type="scientific">Apiotrichum porosum</name>
    <dbReference type="NCBI Taxonomy" id="105984"/>
    <lineage>
        <taxon>Eukaryota</taxon>
        <taxon>Fungi</taxon>
        <taxon>Dikarya</taxon>
        <taxon>Basidiomycota</taxon>
        <taxon>Agaricomycotina</taxon>
        <taxon>Tremellomycetes</taxon>
        <taxon>Trichosporonales</taxon>
        <taxon>Trichosporonaceae</taxon>
        <taxon>Apiotrichum</taxon>
    </lineage>
</organism>
<name>A0A427XUX2_9TREE</name>
<keyword evidence="4" id="KW-1185">Reference proteome</keyword>
<dbReference type="GeneID" id="39592149"/>
<feature type="compositionally biased region" description="Polar residues" evidence="1">
    <location>
        <begin position="338"/>
        <end position="347"/>
    </location>
</feature>
<dbReference type="EMBL" id="RSCE01000005">
    <property type="protein sequence ID" value="RSH82617.1"/>
    <property type="molecule type" value="Genomic_DNA"/>
</dbReference>
<evidence type="ECO:0000313" key="3">
    <source>
        <dbReference type="EMBL" id="RSH82617.1"/>
    </source>
</evidence>
<feature type="compositionally biased region" description="Low complexity" evidence="1">
    <location>
        <begin position="659"/>
        <end position="673"/>
    </location>
</feature>
<dbReference type="AlphaFoldDB" id="A0A427XUX2"/>
<reference evidence="3 4" key="1">
    <citation type="submission" date="2018-11" db="EMBL/GenBank/DDBJ databases">
        <title>Genome sequence of Apiotrichum porosum DSM 27194.</title>
        <authorList>
            <person name="Aliyu H."/>
            <person name="Gorte O."/>
            <person name="Ochsenreither K."/>
        </authorList>
    </citation>
    <scope>NUCLEOTIDE SEQUENCE [LARGE SCALE GENOMIC DNA]</scope>
    <source>
        <strain evidence="3 4">DSM 27194</strain>
    </source>
</reference>
<feature type="compositionally biased region" description="Polar residues" evidence="1">
    <location>
        <begin position="135"/>
        <end position="148"/>
    </location>
</feature>
<feature type="compositionally biased region" description="Polar residues" evidence="1">
    <location>
        <begin position="406"/>
        <end position="418"/>
    </location>
</feature>
<comment type="caution">
    <text evidence="3">The sequence shown here is derived from an EMBL/GenBank/DDBJ whole genome shotgun (WGS) entry which is preliminary data.</text>
</comment>
<dbReference type="InterPro" id="IPR000073">
    <property type="entry name" value="AB_hydrolase_1"/>
</dbReference>
<feature type="compositionally biased region" description="Low complexity" evidence="1">
    <location>
        <begin position="295"/>
        <end position="309"/>
    </location>
</feature>
<feature type="domain" description="AB hydrolase-1" evidence="2">
    <location>
        <begin position="523"/>
        <end position="806"/>
    </location>
</feature>
<feature type="compositionally biased region" description="Basic and acidic residues" evidence="1">
    <location>
        <begin position="422"/>
        <end position="431"/>
    </location>
</feature>
<gene>
    <name evidence="3" type="ORF">EHS24_007606</name>
</gene>
<dbReference type="PANTHER" id="PTHR43433:SF10">
    <property type="entry name" value="AB HYDROLASE-1 DOMAIN-CONTAINING PROTEIN"/>
    <property type="match status" value="1"/>
</dbReference>
<protein>
    <recommendedName>
        <fullName evidence="2">AB hydrolase-1 domain-containing protein</fullName>
    </recommendedName>
</protein>
<evidence type="ECO:0000256" key="1">
    <source>
        <dbReference type="SAM" id="MobiDB-lite"/>
    </source>
</evidence>
<dbReference type="Gene3D" id="3.40.50.1820">
    <property type="entry name" value="alpha/beta hydrolase"/>
    <property type="match status" value="1"/>
</dbReference>
<feature type="region of interest" description="Disordered" evidence="1">
    <location>
        <begin position="1"/>
        <end position="79"/>
    </location>
</feature>
<dbReference type="OrthoDB" id="435520at2759"/>
<proteinExistence type="predicted"/>
<feature type="compositionally biased region" description="Low complexity" evidence="1">
    <location>
        <begin position="393"/>
        <end position="404"/>
    </location>
</feature>
<feature type="region of interest" description="Disordered" evidence="1">
    <location>
        <begin position="287"/>
        <end position="462"/>
    </location>
</feature>
<evidence type="ECO:0000313" key="4">
    <source>
        <dbReference type="Proteomes" id="UP000279236"/>
    </source>
</evidence>
<feature type="region of interest" description="Disordered" evidence="1">
    <location>
        <begin position="651"/>
        <end position="694"/>
    </location>
</feature>
<dbReference type="STRING" id="105984.A0A427XUX2"/>
<dbReference type="Proteomes" id="UP000279236">
    <property type="component" value="Unassembled WGS sequence"/>
</dbReference>
<accession>A0A427XUX2</accession>